<dbReference type="GO" id="GO:0009272">
    <property type="term" value="P:fungal-type cell wall biogenesis"/>
    <property type="evidence" value="ECO:0007669"/>
    <property type="project" value="TreeGrafter"/>
</dbReference>
<gene>
    <name evidence="14" type="ORF">EJ06DRAFT_583524</name>
</gene>
<dbReference type="AlphaFoldDB" id="A0A6G1HSP3"/>
<evidence type="ECO:0000256" key="9">
    <source>
        <dbReference type="ARBA" id="ARBA00023295"/>
    </source>
</evidence>
<reference evidence="14" key="1">
    <citation type="journal article" date="2020" name="Stud. Mycol.">
        <title>101 Dothideomycetes genomes: a test case for predicting lifestyles and emergence of pathogens.</title>
        <authorList>
            <person name="Haridas S."/>
            <person name="Albert R."/>
            <person name="Binder M."/>
            <person name="Bloem J."/>
            <person name="Labutti K."/>
            <person name="Salamov A."/>
            <person name="Andreopoulos B."/>
            <person name="Baker S."/>
            <person name="Barry K."/>
            <person name="Bills G."/>
            <person name="Bluhm B."/>
            <person name="Cannon C."/>
            <person name="Castanera R."/>
            <person name="Culley D."/>
            <person name="Daum C."/>
            <person name="Ezra D."/>
            <person name="Gonzalez J."/>
            <person name="Henrissat B."/>
            <person name="Kuo A."/>
            <person name="Liang C."/>
            <person name="Lipzen A."/>
            <person name="Lutzoni F."/>
            <person name="Magnuson J."/>
            <person name="Mondo S."/>
            <person name="Nolan M."/>
            <person name="Ohm R."/>
            <person name="Pangilinan J."/>
            <person name="Park H.-J."/>
            <person name="Ramirez L."/>
            <person name="Alfaro M."/>
            <person name="Sun H."/>
            <person name="Tritt A."/>
            <person name="Yoshinaga Y."/>
            <person name="Zwiers L.-H."/>
            <person name="Turgeon B."/>
            <person name="Goodwin S."/>
            <person name="Spatafora J."/>
            <person name="Crous P."/>
            <person name="Grigoriev I."/>
        </authorList>
    </citation>
    <scope>NUCLEOTIDE SEQUENCE</scope>
    <source>
        <strain evidence="14">CBS 262.69</strain>
    </source>
</reference>
<keyword evidence="6 10" id="KW-0378">Hydrolase</keyword>
<feature type="signal peptide" evidence="13">
    <location>
        <begin position="1"/>
        <end position="18"/>
    </location>
</feature>
<evidence type="ECO:0000256" key="6">
    <source>
        <dbReference type="ARBA" id="ARBA00022801"/>
    </source>
</evidence>
<evidence type="ECO:0000256" key="7">
    <source>
        <dbReference type="ARBA" id="ARBA00023136"/>
    </source>
</evidence>
<dbReference type="FunFam" id="1.50.10.20:FF:000006">
    <property type="entry name" value="Mannan endo-1,6-alpha-mannosidase"/>
    <property type="match status" value="1"/>
</dbReference>
<evidence type="ECO:0000256" key="11">
    <source>
        <dbReference type="SAM" id="MobiDB-lite"/>
    </source>
</evidence>
<dbReference type="GO" id="GO:0016052">
    <property type="term" value="P:carbohydrate catabolic process"/>
    <property type="evidence" value="ECO:0007669"/>
    <property type="project" value="InterPro"/>
</dbReference>
<feature type="chain" id="PRO_5026046267" description="Mannan endo-1,6-alpha-mannosidase" evidence="13">
    <location>
        <begin position="19"/>
        <end position="483"/>
    </location>
</feature>
<accession>A0A6G1HSP3</accession>
<evidence type="ECO:0000256" key="4">
    <source>
        <dbReference type="ARBA" id="ARBA00012350"/>
    </source>
</evidence>
<dbReference type="Gene3D" id="1.50.10.20">
    <property type="match status" value="1"/>
</dbReference>
<dbReference type="Proteomes" id="UP000799640">
    <property type="component" value="Unassembled WGS sequence"/>
</dbReference>
<dbReference type="InterPro" id="IPR014480">
    <property type="entry name" value="Mannan-1_6-alpha_mannosidase"/>
</dbReference>
<comment type="catalytic activity">
    <reaction evidence="1 10">
        <text>Random hydrolysis of (1-&gt;6)-alpha-D-mannosidic linkages in unbranched (1-&gt;6)-mannans.</text>
        <dbReference type="EC" id="3.2.1.101"/>
    </reaction>
</comment>
<organism evidence="14 15">
    <name type="scientific">Trichodelitschia bisporula</name>
    <dbReference type="NCBI Taxonomy" id="703511"/>
    <lineage>
        <taxon>Eukaryota</taxon>
        <taxon>Fungi</taxon>
        <taxon>Dikarya</taxon>
        <taxon>Ascomycota</taxon>
        <taxon>Pezizomycotina</taxon>
        <taxon>Dothideomycetes</taxon>
        <taxon>Dothideomycetes incertae sedis</taxon>
        <taxon>Phaeotrichales</taxon>
        <taxon>Phaeotrichaceae</taxon>
        <taxon>Trichodelitschia</taxon>
    </lineage>
</organism>
<evidence type="ECO:0000256" key="5">
    <source>
        <dbReference type="ARBA" id="ARBA00022729"/>
    </source>
</evidence>
<keyword evidence="12" id="KW-1133">Transmembrane helix</keyword>
<dbReference type="EMBL" id="ML996699">
    <property type="protein sequence ID" value="KAF2398931.1"/>
    <property type="molecule type" value="Genomic_DNA"/>
</dbReference>
<feature type="region of interest" description="Disordered" evidence="11">
    <location>
        <begin position="397"/>
        <end position="419"/>
    </location>
</feature>
<evidence type="ECO:0000256" key="2">
    <source>
        <dbReference type="ARBA" id="ARBA00004308"/>
    </source>
</evidence>
<keyword evidence="7 12" id="KW-0472">Membrane</keyword>
<evidence type="ECO:0000256" key="3">
    <source>
        <dbReference type="ARBA" id="ARBA00009699"/>
    </source>
</evidence>
<keyword evidence="15" id="KW-1185">Reference proteome</keyword>
<dbReference type="PANTHER" id="PTHR12145">
    <property type="entry name" value="MANNAN ENDO-1,6-ALPHA-MANNOSIDASE DCW1"/>
    <property type="match status" value="1"/>
</dbReference>
<dbReference type="PANTHER" id="PTHR12145:SF36">
    <property type="entry name" value="MANNAN ENDO-1,6-ALPHA-MANNOSIDASE DCW1"/>
    <property type="match status" value="1"/>
</dbReference>
<keyword evidence="8" id="KW-0325">Glycoprotein</keyword>
<dbReference type="InterPro" id="IPR008928">
    <property type="entry name" value="6-hairpin_glycosidase_sf"/>
</dbReference>
<dbReference type="Pfam" id="PF03663">
    <property type="entry name" value="Glyco_hydro_76"/>
    <property type="match status" value="1"/>
</dbReference>
<dbReference type="PIRSF" id="PIRSF016302">
    <property type="entry name" value="Man_a_manosd"/>
    <property type="match status" value="1"/>
</dbReference>
<evidence type="ECO:0000313" key="14">
    <source>
        <dbReference type="EMBL" id="KAF2398931.1"/>
    </source>
</evidence>
<dbReference type="EC" id="3.2.1.101" evidence="4 10"/>
<name>A0A6G1HSP3_9PEZI</name>
<protein>
    <recommendedName>
        <fullName evidence="4 10">Mannan endo-1,6-alpha-mannosidase</fullName>
        <ecNumber evidence="4 10">3.2.1.101</ecNumber>
    </recommendedName>
</protein>
<dbReference type="GO" id="GO:0008496">
    <property type="term" value="F:mannan endo-1,6-alpha-mannosidase activity"/>
    <property type="evidence" value="ECO:0007669"/>
    <property type="project" value="UniProtKB-UniRule"/>
</dbReference>
<keyword evidence="12" id="KW-0812">Transmembrane</keyword>
<dbReference type="InterPro" id="IPR005198">
    <property type="entry name" value="Glyco_hydro_76"/>
</dbReference>
<keyword evidence="9 10" id="KW-0326">Glycosidase</keyword>
<keyword evidence="5 13" id="KW-0732">Signal</keyword>
<evidence type="ECO:0000256" key="10">
    <source>
        <dbReference type="PIRNR" id="PIRNR016302"/>
    </source>
</evidence>
<comment type="subcellular location">
    <subcellularLocation>
        <location evidence="2">Endomembrane system</location>
    </subcellularLocation>
</comment>
<evidence type="ECO:0000256" key="13">
    <source>
        <dbReference type="SAM" id="SignalP"/>
    </source>
</evidence>
<evidence type="ECO:0000256" key="12">
    <source>
        <dbReference type="SAM" id="Phobius"/>
    </source>
</evidence>
<evidence type="ECO:0000256" key="1">
    <source>
        <dbReference type="ARBA" id="ARBA00001452"/>
    </source>
</evidence>
<dbReference type="GO" id="GO:0012505">
    <property type="term" value="C:endomembrane system"/>
    <property type="evidence" value="ECO:0007669"/>
    <property type="project" value="UniProtKB-SubCell"/>
</dbReference>
<evidence type="ECO:0000256" key="8">
    <source>
        <dbReference type="ARBA" id="ARBA00023180"/>
    </source>
</evidence>
<dbReference type="OrthoDB" id="4187847at2759"/>
<evidence type="ECO:0000313" key="15">
    <source>
        <dbReference type="Proteomes" id="UP000799640"/>
    </source>
</evidence>
<dbReference type="SUPFAM" id="SSF48208">
    <property type="entry name" value="Six-hairpin glycosidases"/>
    <property type="match status" value="1"/>
</dbReference>
<comment type="similarity">
    <text evidence="3 10">Belongs to the glycosyl hydrolase 76 family.</text>
</comment>
<proteinExistence type="inferred from homology"/>
<sequence>MKLLRALLVVQSLHHVSALTLDVGSTASIKKAAKALADSAMRYYDGDKPGSTPGLLPAAGEFNWWEAGALFGQMVEYWYYTGDSTYNDMTKQALVFQAGPSANYEPENQTRTEGNDDQAFWAFAAMSAAEFNFPNPDPKEPQYLALAQAVFNRQASRWDDKHCGGGLRWQFNPLNNGWMEKNAISNGCFFQLAARLARYTKNATYAQWADKTYNWIAHSPLMSPQYDIYDNIPFTETGCDGPIGQIQWTYNVGSLIAGAAYMYNHTNGSPAWKERLSGLLNSTGRVFFPQQYGGQILVEYACEPRENCNKDQRSFKGYLARWLAVAAQMAPYTRDRIMPWLQKSAQAAANVCTGDPSNVVCGRKWYEAKDDGTRDIGNQMTALSIVQSNLILNVRPPSDVHSGSSTGDPGAGNGGLTKPTDWEATRVMMKADKAGAWILTVFLLAAAGGWGWFLVSEGDEFEKGGFARQYEGSRWHVGVGHRY</sequence>
<feature type="transmembrane region" description="Helical" evidence="12">
    <location>
        <begin position="434"/>
        <end position="455"/>
    </location>
</feature>